<dbReference type="InterPro" id="IPR003734">
    <property type="entry name" value="DUF155"/>
</dbReference>
<dbReference type="GO" id="GO:0070131">
    <property type="term" value="P:positive regulation of mitochondrial translation"/>
    <property type="evidence" value="ECO:0007669"/>
    <property type="project" value="TreeGrafter"/>
</dbReference>
<reference evidence="4 5" key="1">
    <citation type="submission" date="2016-06" db="EMBL/GenBank/DDBJ databases">
        <authorList>
            <person name="Kjaerup R.B."/>
            <person name="Dalgaard T.S."/>
            <person name="Juul-Madsen H.R."/>
        </authorList>
    </citation>
    <scope>NUCLEOTIDE SEQUENCE [LARGE SCALE GENOMIC DNA]</scope>
</reference>
<dbReference type="PANTHER" id="PTHR16255">
    <property type="entry name" value="REQUIRED FOR MEIOTIC NUCLEAR DIVISION PROTEIN 1 HOMOLOG"/>
    <property type="match status" value="1"/>
</dbReference>
<protein>
    <recommendedName>
        <fullName evidence="3">DUF155 domain-containing protein</fullName>
    </recommendedName>
</protein>
<keyword evidence="5" id="KW-1185">Reference proteome</keyword>
<accession>A0A1X7S641</accession>
<proteinExistence type="inferred from homology"/>
<evidence type="ECO:0000313" key="4">
    <source>
        <dbReference type="EMBL" id="SMQ55095.1"/>
    </source>
</evidence>
<organism evidence="4 5">
    <name type="scientific">Zymoseptoria tritici (strain ST99CH_3D7)</name>
    <dbReference type="NCBI Taxonomy" id="1276538"/>
    <lineage>
        <taxon>Eukaryota</taxon>
        <taxon>Fungi</taxon>
        <taxon>Dikarya</taxon>
        <taxon>Ascomycota</taxon>
        <taxon>Pezizomycotina</taxon>
        <taxon>Dothideomycetes</taxon>
        <taxon>Dothideomycetidae</taxon>
        <taxon>Mycosphaerellales</taxon>
        <taxon>Mycosphaerellaceae</taxon>
        <taxon>Zymoseptoria</taxon>
    </lineage>
</organism>
<feature type="region of interest" description="Disordered" evidence="2">
    <location>
        <begin position="62"/>
        <end position="95"/>
    </location>
</feature>
<dbReference type="AlphaFoldDB" id="A0A1X7S641"/>
<comment type="similarity">
    <text evidence="1">Belongs to the RMD1/sif2 family.</text>
</comment>
<dbReference type="Proteomes" id="UP000215127">
    <property type="component" value="Chromosome 11"/>
</dbReference>
<evidence type="ECO:0000256" key="2">
    <source>
        <dbReference type="SAM" id="MobiDB-lite"/>
    </source>
</evidence>
<dbReference type="InterPro" id="IPR051624">
    <property type="entry name" value="RMD1/Sad1-interacting"/>
</dbReference>
<evidence type="ECO:0000259" key="3">
    <source>
        <dbReference type="Pfam" id="PF02582"/>
    </source>
</evidence>
<name>A0A1X7S641_ZYMT9</name>
<dbReference type="PANTHER" id="PTHR16255:SF1">
    <property type="entry name" value="REQUIRED FOR MEIOTIC NUCLEAR DIVISION PROTEIN 1 HOMOLOG"/>
    <property type="match status" value="1"/>
</dbReference>
<dbReference type="Pfam" id="PF02582">
    <property type="entry name" value="DUF155"/>
    <property type="match status" value="1"/>
</dbReference>
<sequence length="530" mass="59079">MNPQRAATWISFRSNVKRSLTTAPPAVTSPLLHRQNLRQNLTSTAIRFRKIPKNHFTSNRVARQENDNKQNDVIVENSISKKRKNNSKSPNSLRKVAVEAQRSQAGLIRGRGKTRHVDPDVDTKDVTAYCAAETYNLTAAKQELEGLGYRADPEATGLFPQVLHVQTTPNSLKDDTSGVGDVFIFPSGCVVTWHVPERTARELVTKILPIAAAEAGHLERMEEEEMEFIEDTSKETSRIIGDTIILGTKRSEPHQQTSDVEGLEDRTEIDTILAKIAFSSALARSTKLAVLENRLSAYFASTQSIPLTLASGKPVRHTRSEILQKTGELLLIRAQLNLYSELTDSLPDLFWDSPHELGLEGYYEMDHGVHGLYWTRRELGQTRHGIALGTSRIMCMLTSRANSVPKRGTNSKASEGVVEVDGALLKPQHAIRCAQSQSSSRLAYLRMEALAAPNISISSHHLNSITASLASLLHNTLAKLLILSLRNPHLVKRAQTTQHTPSNPRAKFPLRRIRARNHTDLRVRIQRLQI</sequence>
<dbReference type="GO" id="GO:0005739">
    <property type="term" value="C:mitochondrion"/>
    <property type="evidence" value="ECO:0007669"/>
    <property type="project" value="UniProtKB-ARBA"/>
</dbReference>
<evidence type="ECO:0000256" key="1">
    <source>
        <dbReference type="ARBA" id="ARBA00008306"/>
    </source>
</evidence>
<evidence type="ECO:0000313" key="5">
    <source>
        <dbReference type="Proteomes" id="UP000215127"/>
    </source>
</evidence>
<dbReference type="EMBL" id="LT853702">
    <property type="protein sequence ID" value="SMQ55095.1"/>
    <property type="molecule type" value="Genomic_DNA"/>
</dbReference>
<gene>
    <name evidence="4" type="ORF">ZT3D7_G10250</name>
</gene>
<feature type="domain" description="DUF155" evidence="3">
    <location>
        <begin position="182"/>
        <end position="365"/>
    </location>
</feature>